<feature type="domain" description="Tyrosinase copper-binding" evidence="4">
    <location>
        <begin position="361"/>
        <end position="372"/>
    </location>
</feature>
<dbReference type="PRINTS" id="PR00092">
    <property type="entry name" value="TYROSINASE"/>
</dbReference>
<comment type="caution">
    <text evidence="5">The sequence shown here is derived from an EMBL/GenBank/DDBJ whole genome shotgun (WGS) entry which is preliminary data.</text>
</comment>
<dbReference type="Gene3D" id="1.10.1280.10">
    <property type="entry name" value="Di-copper center containing domain from catechol oxidase"/>
    <property type="match status" value="1"/>
</dbReference>
<protein>
    <recommendedName>
        <fullName evidence="3 4">Tyrosinase copper-binding domain-containing protein</fullName>
    </recommendedName>
</protein>
<proteinExistence type="predicted"/>
<dbReference type="Proteomes" id="UP000033483">
    <property type="component" value="Unassembled WGS sequence"/>
</dbReference>
<evidence type="ECO:0000259" key="4">
    <source>
        <dbReference type="PROSITE" id="PS00498"/>
    </source>
</evidence>
<evidence type="ECO:0000256" key="2">
    <source>
        <dbReference type="ARBA" id="ARBA00023002"/>
    </source>
</evidence>
<dbReference type="InterPro" id="IPR002227">
    <property type="entry name" value="Tyrosinase_Cu-bd"/>
</dbReference>
<dbReference type="PANTHER" id="PTHR11474">
    <property type="entry name" value="TYROSINASE FAMILY MEMBER"/>
    <property type="match status" value="1"/>
</dbReference>
<dbReference type="AlphaFoldDB" id="A0A0F4ZCE5"/>
<reference evidence="5 6" key="1">
    <citation type="submission" date="2015-03" db="EMBL/GenBank/DDBJ databases">
        <authorList>
            <person name="Radwan O."/>
            <person name="Al-Naeli F.A."/>
            <person name="Rendon G.A."/>
            <person name="Fields C."/>
        </authorList>
    </citation>
    <scope>NUCLEOTIDE SEQUENCE [LARGE SCALE GENOMIC DNA]</scope>
    <source>
        <strain evidence="5">CR-DP1</strain>
    </source>
</reference>
<dbReference type="GO" id="GO:0046872">
    <property type="term" value="F:metal ion binding"/>
    <property type="evidence" value="ECO:0007669"/>
    <property type="project" value="UniProtKB-KW"/>
</dbReference>
<accession>A0A0F4ZCE5</accession>
<evidence type="ECO:0000313" key="5">
    <source>
        <dbReference type="EMBL" id="KKA28219.1"/>
    </source>
</evidence>
<dbReference type="Pfam" id="PF00264">
    <property type="entry name" value="Tyrosinase"/>
    <property type="match status" value="1"/>
</dbReference>
<dbReference type="InterPro" id="IPR008922">
    <property type="entry name" value="Di-copper_centre_dom_sf"/>
</dbReference>
<evidence type="ECO:0000259" key="3">
    <source>
        <dbReference type="PROSITE" id="PS00497"/>
    </source>
</evidence>
<gene>
    <name evidence="5" type="ORF">TD95_005463</name>
</gene>
<feature type="domain" description="Tyrosinase copper-binding" evidence="3">
    <location>
        <begin position="210"/>
        <end position="227"/>
    </location>
</feature>
<organism evidence="5 6">
    <name type="scientific">Thielaviopsis punctulata</name>
    <dbReference type="NCBI Taxonomy" id="72032"/>
    <lineage>
        <taxon>Eukaryota</taxon>
        <taxon>Fungi</taxon>
        <taxon>Dikarya</taxon>
        <taxon>Ascomycota</taxon>
        <taxon>Pezizomycotina</taxon>
        <taxon>Sordariomycetes</taxon>
        <taxon>Hypocreomycetidae</taxon>
        <taxon>Microascales</taxon>
        <taxon>Ceratocystidaceae</taxon>
        <taxon>Thielaviopsis</taxon>
    </lineage>
</organism>
<keyword evidence="6" id="KW-1185">Reference proteome</keyword>
<dbReference type="EMBL" id="LAEV01001404">
    <property type="protein sequence ID" value="KKA28219.1"/>
    <property type="molecule type" value="Genomic_DNA"/>
</dbReference>
<dbReference type="InterPro" id="IPR050316">
    <property type="entry name" value="Tyrosinase/Hemocyanin"/>
</dbReference>
<keyword evidence="2" id="KW-0560">Oxidoreductase</keyword>
<dbReference type="PANTHER" id="PTHR11474:SF125">
    <property type="entry name" value="N-ACETYL-6-HYDROXYTRYPTOPHAN OXIDASE IVOB-RELATED"/>
    <property type="match status" value="1"/>
</dbReference>
<dbReference type="SUPFAM" id="SSF48056">
    <property type="entry name" value="Di-copper centre-containing domain"/>
    <property type="match status" value="1"/>
</dbReference>
<dbReference type="PROSITE" id="PS00497">
    <property type="entry name" value="TYROSINASE_1"/>
    <property type="match status" value="1"/>
</dbReference>
<dbReference type="PROSITE" id="PS00498">
    <property type="entry name" value="TYROSINASE_2"/>
    <property type="match status" value="1"/>
</dbReference>
<dbReference type="OrthoDB" id="6132182at2759"/>
<dbReference type="GO" id="GO:0016491">
    <property type="term" value="F:oxidoreductase activity"/>
    <property type="evidence" value="ECO:0007669"/>
    <property type="project" value="UniProtKB-KW"/>
</dbReference>
<keyword evidence="1" id="KW-0479">Metal-binding</keyword>
<name>A0A0F4ZCE5_9PEZI</name>
<sequence length="437" mass="47062">MTTTAPHSAVTSAPVCTPTVGTTSSCTGIEKTINGICTTSYSCTPVKTTGGCDATATKGYLSTMSVPSSTHVPSTKPWTMSTAVRSTSKADWTRAASTSNVASATSATSAYSTFVARNWPADKLDTLRDNSISKLESYLAAHPAEGSCTLENATVRKEYGDLTDAERAEYINAVLCLQSLPAKSGKTYPGAKTRYDDFVALHIDLTPDVHNTANFLTWHRYFTWSYEQALKNECGYTGAQPYWNWNRYASSPSKSPIFNGNATSMSAGPNNECVTEGPFVDMKVNLGPGSSTAYNPRCLKRNISTYWSKFTTIDYTYPLVTEQNTITGFQNTMQVASQVHAGGHFTFGGDPGGDIYASPGDPVFFIHHSGIDRLYWLWQLQDLPTRLTAVGGSVAGSSATGALTDVLDMGVVNEDRTIGDMMNTMGGNKGAFCYIYT</sequence>
<evidence type="ECO:0000256" key="1">
    <source>
        <dbReference type="ARBA" id="ARBA00022723"/>
    </source>
</evidence>
<evidence type="ECO:0000313" key="6">
    <source>
        <dbReference type="Proteomes" id="UP000033483"/>
    </source>
</evidence>